<evidence type="ECO:0000313" key="2">
    <source>
        <dbReference type="EMBL" id="MBP2372050.1"/>
    </source>
</evidence>
<reference evidence="2 3" key="1">
    <citation type="submission" date="2021-03" db="EMBL/GenBank/DDBJ databases">
        <title>Sequencing the genomes of 1000 actinobacteria strains.</title>
        <authorList>
            <person name="Klenk H.-P."/>
        </authorList>
    </citation>
    <scope>NUCLEOTIDE SEQUENCE [LARGE SCALE GENOMIC DNA]</scope>
    <source>
        <strain evidence="2 3">DSM 45256</strain>
    </source>
</reference>
<sequence>MTRTGCCSSRTRHDRQRQRRRVRRVHGAAPVYELYELGDTGLASQSWPPTTATGFRGPAMSYHLRSGGHGLDEADWDTYLSGNLFKR</sequence>
<accession>A0ABS4W779</accession>
<dbReference type="EMBL" id="JAGINU010000004">
    <property type="protein sequence ID" value="MBP2372050.1"/>
    <property type="molecule type" value="Genomic_DNA"/>
</dbReference>
<name>A0ABS4W779_9PSEU</name>
<evidence type="ECO:0000313" key="3">
    <source>
        <dbReference type="Proteomes" id="UP001519295"/>
    </source>
</evidence>
<evidence type="ECO:0000256" key="1">
    <source>
        <dbReference type="SAM" id="MobiDB-lite"/>
    </source>
</evidence>
<protein>
    <submittedName>
        <fullName evidence="2">Uncharacterized protein</fullName>
    </submittedName>
</protein>
<feature type="region of interest" description="Disordered" evidence="1">
    <location>
        <begin position="1"/>
        <end position="23"/>
    </location>
</feature>
<dbReference type="Proteomes" id="UP001519295">
    <property type="component" value="Unassembled WGS sequence"/>
</dbReference>
<organism evidence="2 3">
    <name type="scientific">Pseudonocardia parietis</name>
    <dbReference type="NCBI Taxonomy" id="570936"/>
    <lineage>
        <taxon>Bacteria</taxon>
        <taxon>Bacillati</taxon>
        <taxon>Actinomycetota</taxon>
        <taxon>Actinomycetes</taxon>
        <taxon>Pseudonocardiales</taxon>
        <taxon>Pseudonocardiaceae</taxon>
        <taxon>Pseudonocardia</taxon>
    </lineage>
</organism>
<feature type="compositionally biased region" description="Basic residues" evidence="1">
    <location>
        <begin position="10"/>
        <end position="23"/>
    </location>
</feature>
<proteinExistence type="predicted"/>
<dbReference type="RefSeq" id="WP_245353266.1">
    <property type="nucleotide sequence ID" value="NZ_JAGINU010000004.1"/>
</dbReference>
<gene>
    <name evidence="2" type="ORF">JOF36_007823</name>
</gene>
<comment type="caution">
    <text evidence="2">The sequence shown here is derived from an EMBL/GenBank/DDBJ whole genome shotgun (WGS) entry which is preliminary data.</text>
</comment>
<keyword evidence="3" id="KW-1185">Reference proteome</keyword>